<dbReference type="EMBL" id="JBDPZC010000018">
    <property type="protein sequence ID" value="MEO3715721.1"/>
    <property type="molecule type" value="Genomic_DNA"/>
</dbReference>
<keyword evidence="2" id="KW-1185">Reference proteome</keyword>
<organism evidence="1 2">
    <name type="scientific">Roseateles flavus</name>
    <dbReference type="NCBI Taxonomy" id="3149041"/>
    <lineage>
        <taxon>Bacteria</taxon>
        <taxon>Pseudomonadati</taxon>
        <taxon>Pseudomonadota</taxon>
        <taxon>Betaproteobacteria</taxon>
        <taxon>Burkholderiales</taxon>
        <taxon>Sphaerotilaceae</taxon>
        <taxon>Roseateles</taxon>
    </lineage>
</organism>
<accession>A0ABV0GKY6</accession>
<reference evidence="1 2" key="1">
    <citation type="submission" date="2024-05" db="EMBL/GenBank/DDBJ databases">
        <title>Roseateles sp. 2.12 16S ribosomal RNA gene Genome sequencing and assembly.</title>
        <authorList>
            <person name="Woo H."/>
        </authorList>
    </citation>
    <scope>NUCLEOTIDE SEQUENCE [LARGE SCALE GENOMIC DNA]</scope>
    <source>
        <strain evidence="1 2">2.12</strain>
    </source>
</reference>
<comment type="caution">
    <text evidence="1">The sequence shown here is derived from an EMBL/GenBank/DDBJ whole genome shotgun (WGS) entry which is preliminary data.</text>
</comment>
<sequence length="225" mass="24494">MSDLRQIGEHLYACGGAGQVYKRVAPNQWEHMDQGLLQAPDVSERILPRAIHGPDESDIYLVGCLSASGLPPLVYHWDGSRWLRLPLPEVAERITNIHVESKDRIWLCGSNGTLLLGNARDGFRSLSTVDDNQLFLSVTLFEGRAYLGSNLGLFVYDPADAAAGIRPVVTGLVPELQDANIVDSVEGVLWSIGPKDIARFDGQSWTRIHHPDNPPIGGPIAGATP</sequence>
<gene>
    <name evidence="1" type="ORF">ABDJ40_23345</name>
</gene>
<proteinExistence type="predicted"/>
<dbReference type="Proteomes" id="UP001462640">
    <property type="component" value="Unassembled WGS sequence"/>
</dbReference>
<evidence type="ECO:0000313" key="2">
    <source>
        <dbReference type="Proteomes" id="UP001462640"/>
    </source>
</evidence>
<protein>
    <submittedName>
        <fullName evidence="1">Uncharacterized protein</fullName>
    </submittedName>
</protein>
<name>A0ABV0GKY6_9BURK</name>
<dbReference type="RefSeq" id="WP_347613350.1">
    <property type="nucleotide sequence ID" value="NZ_JBDPZC010000018.1"/>
</dbReference>
<evidence type="ECO:0000313" key="1">
    <source>
        <dbReference type="EMBL" id="MEO3715721.1"/>
    </source>
</evidence>